<accession>A0AAE1XKU5</accession>
<feature type="repeat" description="PPR" evidence="2">
    <location>
        <begin position="225"/>
        <end position="259"/>
    </location>
</feature>
<evidence type="ECO:0000313" key="3">
    <source>
        <dbReference type="EMBL" id="KAK4413559.1"/>
    </source>
</evidence>
<protein>
    <submittedName>
        <fullName evidence="3">Pentatricopeptide repeat-containing protein, mitochondrial</fullName>
    </submittedName>
</protein>
<organism evidence="3 4">
    <name type="scientific">Sesamum alatum</name>
    <dbReference type="NCBI Taxonomy" id="300844"/>
    <lineage>
        <taxon>Eukaryota</taxon>
        <taxon>Viridiplantae</taxon>
        <taxon>Streptophyta</taxon>
        <taxon>Embryophyta</taxon>
        <taxon>Tracheophyta</taxon>
        <taxon>Spermatophyta</taxon>
        <taxon>Magnoliopsida</taxon>
        <taxon>eudicotyledons</taxon>
        <taxon>Gunneridae</taxon>
        <taxon>Pentapetalae</taxon>
        <taxon>asterids</taxon>
        <taxon>lamiids</taxon>
        <taxon>Lamiales</taxon>
        <taxon>Pedaliaceae</taxon>
        <taxon>Sesamum</taxon>
    </lineage>
</organism>
<dbReference type="EMBL" id="JACGWO010000012">
    <property type="protein sequence ID" value="KAK4413559.1"/>
    <property type="molecule type" value="Genomic_DNA"/>
</dbReference>
<dbReference type="PANTHER" id="PTHR47926:SF347">
    <property type="entry name" value="PENTATRICOPEPTIDE REPEAT-CONTAINING PROTEIN"/>
    <property type="match status" value="1"/>
</dbReference>
<evidence type="ECO:0000313" key="4">
    <source>
        <dbReference type="Proteomes" id="UP001293254"/>
    </source>
</evidence>
<dbReference type="GO" id="GO:0009451">
    <property type="term" value="P:RNA modification"/>
    <property type="evidence" value="ECO:0007669"/>
    <property type="project" value="InterPro"/>
</dbReference>
<sequence>MILFKCYKVLHQWRYFAEHRPPYIFSFLQYHFSSLVAQVCRDEPMSKELLPSSNAEFDSHLYAGLLQQCIKNDEPAKGKIIHCHALKRGNCLDLFARNILLNFYLKTGLLTDGIKLFDEMPDRNVVSFVTMVQGFAQLEEYDQAVDLFFRLRKEGHELNPFVFTTILKLLVSMDWVELGWCIHACIHKLGHDTNAFVGTALIDAYSVCGFVTAAKEVFKGIIEKDMVCWTGMVACYAENDCFEEALDLFNLMRMEEASAVTVIGLVILKRGSRTYNRFLIFTARKSKGLQKSSLNCPLDRLSTAFVCSCPYLDISIYGWCPCSRLSEKIGNLQQQATRGSDTLENSSDVARGFPWIAFSKNTTVSHVPTI</sequence>
<dbReference type="AlphaFoldDB" id="A0AAE1XKU5"/>
<dbReference type="Proteomes" id="UP001293254">
    <property type="component" value="Unassembled WGS sequence"/>
</dbReference>
<dbReference type="GO" id="GO:0003723">
    <property type="term" value="F:RNA binding"/>
    <property type="evidence" value="ECO:0007669"/>
    <property type="project" value="InterPro"/>
</dbReference>
<dbReference type="NCBIfam" id="TIGR00756">
    <property type="entry name" value="PPR"/>
    <property type="match status" value="3"/>
</dbReference>
<dbReference type="InterPro" id="IPR011990">
    <property type="entry name" value="TPR-like_helical_dom_sf"/>
</dbReference>
<dbReference type="InterPro" id="IPR002885">
    <property type="entry name" value="PPR_rpt"/>
</dbReference>
<keyword evidence="4" id="KW-1185">Reference proteome</keyword>
<comment type="caution">
    <text evidence="3">The sequence shown here is derived from an EMBL/GenBank/DDBJ whole genome shotgun (WGS) entry which is preliminary data.</text>
</comment>
<dbReference type="PROSITE" id="PS51375">
    <property type="entry name" value="PPR"/>
    <property type="match status" value="2"/>
</dbReference>
<name>A0AAE1XKU5_9LAMI</name>
<gene>
    <name evidence="3" type="ORF">Salat_2768500</name>
</gene>
<evidence type="ECO:0000256" key="1">
    <source>
        <dbReference type="ARBA" id="ARBA00022737"/>
    </source>
</evidence>
<keyword evidence="1" id="KW-0677">Repeat</keyword>
<dbReference type="FunFam" id="1.25.40.10:FF:000397">
    <property type="entry name" value="Pentatricopeptide repeat-containing protein At2g40720"/>
    <property type="match status" value="1"/>
</dbReference>
<reference evidence="3" key="1">
    <citation type="submission" date="2020-06" db="EMBL/GenBank/DDBJ databases">
        <authorList>
            <person name="Li T."/>
            <person name="Hu X."/>
            <person name="Zhang T."/>
            <person name="Song X."/>
            <person name="Zhang H."/>
            <person name="Dai N."/>
            <person name="Sheng W."/>
            <person name="Hou X."/>
            <person name="Wei L."/>
        </authorList>
    </citation>
    <scope>NUCLEOTIDE SEQUENCE</scope>
    <source>
        <strain evidence="3">3651</strain>
        <tissue evidence="3">Leaf</tissue>
    </source>
</reference>
<reference evidence="3" key="2">
    <citation type="journal article" date="2024" name="Plant">
        <title>Genomic evolution and insights into agronomic trait innovations of Sesamum species.</title>
        <authorList>
            <person name="Miao H."/>
            <person name="Wang L."/>
            <person name="Qu L."/>
            <person name="Liu H."/>
            <person name="Sun Y."/>
            <person name="Le M."/>
            <person name="Wang Q."/>
            <person name="Wei S."/>
            <person name="Zheng Y."/>
            <person name="Lin W."/>
            <person name="Duan Y."/>
            <person name="Cao H."/>
            <person name="Xiong S."/>
            <person name="Wang X."/>
            <person name="Wei L."/>
            <person name="Li C."/>
            <person name="Ma Q."/>
            <person name="Ju M."/>
            <person name="Zhao R."/>
            <person name="Li G."/>
            <person name="Mu C."/>
            <person name="Tian Q."/>
            <person name="Mei H."/>
            <person name="Zhang T."/>
            <person name="Gao T."/>
            <person name="Zhang H."/>
        </authorList>
    </citation>
    <scope>NUCLEOTIDE SEQUENCE</scope>
    <source>
        <strain evidence="3">3651</strain>
    </source>
</reference>
<dbReference type="PANTHER" id="PTHR47926">
    <property type="entry name" value="PENTATRICOPEPTIDE REPEAT-CONTAINING PROTEIN"/>
    <property type="match status" value="1"/>
</dbReference>
<feature type="repeat" description="PPR" evidence="2">
    <location>
        <begin position="124"/>
        <end position="158"/>
    </location>
</feature>
<dbReference type="Gene3D" id="1.25.40.10">
    <property type="entry name" value="Tetratricopeptide repeat domain"/>
    <property type="match status" value="2"/>
</dbReference>
<proteinExistence type="predicted"/>
<evidence type="ECO:0000256" key="2">
    <source>
        <dbReference type="PROSITE-ProRule" id="PRU00708"/>
    </source>
</evidence>
<dbReference type="InterPro" id="IPR046960">
    <property type="entry name" value="PPR_At4g14850-like_plant"/>
</dbReference>
<dbReference type="Pfam" id="PF01535">
    <property type="entry name" value="PPR"/>
    <property type="match status" value="4"/>
</dbReference>